<gene>
    <name evidence="2" type="ORF">DWB68_11930</name>
</gene>
<dbReference type="GO" id="GO:0008999">
    <property type="term" value="F:protein-N-terminal-alanine acetyltransferase activity"/>
    <property type="evidence" value="ECO:0007669"/>
    <property type="project" value="TreeGrafter"/>
</dbReference>
<feature type="domain" description="N-acetyltransferase" evidence="1">
    <location>
        <begin position="2"/>
        <end position="156"/>
    </location>
</feature>
<dbReference type="SUPFAM" id="SSF55729">
    <property type="entry name" value="Acyl-CoA N-acyltransferases (Nat)"/>
    <property type="match status" value="1"/>
</dbReference>
<reference evidence="2 3" key="1">
    <citation type="submission" date="2018-07" db="EMBL/GenBank/DDBJ databases">
        <title>Arthrobacter sp. nov., isolated from raw cow's milk with high bacterial count.</title>
        <authorList>
            <person name="Hahne J."/>
            <person name="Isele D."/>
            <person name="Lipski A."/>
        </authorList>
    </citation>
    <scope>NUCLEOTIDE SEQUENCE [LARGE SCALE GENOMIC DNA]</scope>
    <source>
        <strain evidence="2 3">JZ R-35</strain>
    </source>
</reference>
<dbReference type="PANTHER" id="PTHR43441:SF10">
    <property type="entry name" value="ACETYLTRANSFERASE"/>
    <property type="match status" value="1"/>
</dbReference>
<evidence type="ECO:0000259" key="1">
    <source>
        <dbReference type="PROSITE" id="PS51186"/>
    </source>
</evidence>
<evidence type="ECO:0000313" key="3">
    <source>
        <dbReference type="Proteomes" id="UP000265419"/>
    </source>
</evidence>
<accession>A0A399J8F8</accession>
<dbReference type="PANTHER" id="PTHR43441">
    <property type="entry name" value="RIBOSOMAL-PROTEIN-SERINE ACETYLTRANSFERASE"/>
    <property type="match status" value="1"/>
</dbReference>
<dbReference type="PROSITE" id="PS51186">
    <property type="entry name" value="GNAT"/>
    <property type="match status" value="1"/>
</dbReference>
<evidence type="ECO:0000313" key="2">
    <source>
        <dbReference type="EMBL" id="RII41544.1"/>
    </source>
</evidence>
<name>A0A399J8F8_9MICC</name>
<organism evidence="2 3">
    <name type="scientific">Galactobacter valiniphilus</name>
    <dbReference type="NCBI Taxonomy" id="2676122"/>
    <lineage>
        <taxon>Bacteria</taxon>
        <taxon>Bacillati</taxon>
        <taxon>Actinomycetota</taxon>
        <taxon>Actinomycetes</taxon>
        <taxon>Micrococcales</taxon>
        <taxon>Micrococcaceae</taxon>
        <taxon>Galactobacter</taxon>
    </lineage>
</organism>
<dbReference type="EMBL" id="QQXK01000025">
    <property type="protein sequence ID" value="RII41544.1"/>
    <property type="molecule type" value="Genomic_DNA"/>
</dbReference>
<keyword evidence="3" id="KW-1185">Reference proteome</keyword>
<dbReference type="InterPro" id="IPR000182">
    <property type="entry name" value="GNAT_dom"/>
</dbReference>
<dbReference type="InterPro" id="IPR051908">
    <property type="entry name" value="Ribosomal_N-acetyltransferase"/>
</dbReference>
<dbReference type="RefSeq" id="WP_119425350.1">
    <property type="nucleotide sequence ID" value="NZ_QQXK01000025.1"/>
</dbReference>
<dbReference type="Proteomes" id="UP000265419">
    <property type="component" value="Unassembled WGS sequence"/>
</dbReference>
<dbReference type="GO" id="GO:1990189">
    <property type="term" value="F:protein N-terminal-serine acetyltransferase activity"/>
    <property type="evidence" value="ECO:0007669"/>
    <property type="project" value="TreeGrafter"/>
</dbReference>
<dbReference type="AlphaFoldDB" id="A0A399J8F8"/>
<dbReference type="Gene3D" id="3.40.630.30">
    <property type="match status" value="1"/>
</dbReference>
<keyword evidence="2" id="KW-0808">Transferase</keyword>
<dbReference type="GO" id="GO:0005737">
    <property type="term" value="C:cytoplasm"/>
    <property type="evidence" value="ECO:0007669"/>
    <property type="project" value="TreeGrafter"/>
</dbReference>
<dbReference type="Pfam" id="PF13302">
    <property type="entry name" value="Acetyltransf_3"/>
    <property type="match status" value="1"/>
</dbReference>
<comment type="caution">
    <text evidence="2">The sequence shown here is derived from an EMBL/GenBank/DDBJ whole genome shotgun (WGS) entry which is preliminary data.</text>
</comment>
<dbReference type="InterPro" id="IPR016181">
    <property type="entry name" value="Acyl_CoA_acyltransferase"/>
</dbReference>
<sequence>MPHLRPWLPSDAPALLDAVSGAPDLAPQFGGALPATPDEAAAHIERSLLFHERAKNWAVEVDGVAVGNVGLSAIERTHDTAWAYYWLAPAARGRGLAARGLAALAAWAFDDGLFRLELGHRVNNPASCAVARAAGFAAEGIERAKLRYGAERFDVETHARLVTDPSPTVEPLPLLLA</sequence>
<proteinExistence type="predicted"/>
<protein>
    <submittedName>
        <fullName evidence="2">N-acetyltransferase</fullName>
    </submittedName>
</protein>